<evidence type="ECO:0000313" key="1">
    <source>
        <dbReference type="EMBL" id="CAC5398750.1"/>
    </source>
</evidence>
<dbReference type="AlphaFoldDB" id="A0A6J8CUZ3"/>
<accession>A0A6J8CUZ3</accession>
<evidence type="ECO:0000313" key="2">
    <source>
        <dbReference type="Proteomes" id="UP000507470"/>
    </source>
</evidence>
<dbReference type="EMBL" id="CACVKT020005968">
    <property type="protein sequence ID" value="CAC5398750.1"/>
    <property type="molecule type" value="Genomic_DNA"/>
</dbReference>
<gene>
    <name evidence="1" type="ORF">MCOR_33092</name>
</gene>
<proteinExistence type="predicted"/>
<reference evidence="1 2" key="1">
    <citation type="submission" date="2020-06" db="EMBL/GenBank/DDBJ databases">
        <authorList>
            <person name="Li R."/>
            <person name="Bekaert M."/>
        </authorList>
    </citation>
    <scope>NUCLEOTIDE SEQUENCE [LARGE SCALE GENOMIC DNA]</scope>
    <source>
        <strain evidence="2">wild</strain>
    </source>
</reference>
<name>A0A6J8CUZ3_MYTCO</name>
<sequence>MSLVQVVDEEFFGLSILIDAFQQLTCSEDLIVLIENTRMEHAIEIIPWCDYLTCNTTRAWCDRDGRLDLSKETPDIKHRIKSDKNGAVFKVSTKSDLEDISSLLLSKYIILRVTLIHTQVGSRYASDSVTIWEGDYAVIINTKNSKVQNQFDKVFTDARINIDTGWNYSVEIDLSDIVEAWYLQHNEVLSGCDDFQTTKTKNCRITLTNYKPYMHCFDCSPRWWLFLGPCWLISAPWYFLHRKLSCKDTRYSLIADTSPYRGYGHMLGQSEKKPELKLHLKANEQTTNKHYIVYDTV</sequence>
<dbReference type="Proteomes" id="UP000507470">
    <property type="component" value="Unassembled WGS sequence"/>
</dbReference>
<protein>
    <submittedName>
        <fullName evidence="1">Uncharacterized protein</fullName>
    </submittedName>
</protein>
<organism evidence="1 2">
    <name type="scientific">Mytilus coruscus</name>
    <name type="common">Sea mussel</name>
    <dbReference type="NCBI Taxonomy" id="42192"/>
    <lineage>
        <taxon>Eukaryota</taxon>
        <taxon>Metazoa</taxon>
        <taxon>Spiralia</taxon>
        <taxon>Lophotrochozoa</taxon>
        <taxon>Mollusca</taxon>
        <taxon>Bivalvia</taxon>
        <taxon>Autobranchia</taxon>
        <taxon>Pteriomorphia</taxon>
        <taxon>Mytilida</taxon>
        <taxon>Mytiloidea</taxon>
        <taxon>Mytilidae</taxon>
        <taxon>Mytilinae</taxon>
        <taxon>Mytilus</taxon>
    </lineage>
</organism>
<dbReference type="OrthoDB" id="6264873at2759"/>
<keyword evidence="2" id="KW-1185">Reference proteome</keyword>